<gene>
    <name evidence="2" type="ORF">C1J01_24965</name>
</gene>
<dbReference type="Pfam" id="PF06445">
    <property type="entry name" value="GyrI-like"/>
    <property type="match status" value="1"/>
</dbReference>
<dbReference type="InterPro" id="IPR029442">
    <property type="entry name" value="GyrI-like"/>
</dbReference>
<evidence type="ECO:0000313" key="2">
    <source>
        <dbReference type="EMBL" id="PZG15131.1"/>
    </source>
</evidence>
<sequence>MGEGGHMPQIIELPERPYVGVRATITMTTFGVVGDRIAGIIAWLAERGHHPADAPFFRYEEIDMAADRLVVQAGVPVAVPVEGEGDLFAAVLPAGRYVTESHHGHPDQLFGVIESVLTRVEEQGLTLDMTEKDGTEHWGCRLELYRTNPLEEPDLNNWDIDLQFRLS</sequence>
<protein>
    <submittedName>
        <fullName evidence="2">GyrI-like domain-containing protein</fullName>
    </submittedName>
</protein>
<organism evidence="2 3">
    <name type="scientific">Nonomuraea aridisoli</name>
    <dbReference type="NCBI Taxonomy" id="2070368"/>
    <lineage>
        <taxon>Bacteria</taxon>
        <taxon>Bacillati</taxon>
        <taxon>Actinomycetota</taxon>
        <taxon>Actinomycetes</taxon>
        <taxon>Streptosporangiales</taxon>
        <taxon>Streptosporangiaceae</taxon>
        <taxon>Nonomuraea</taxon>
    </lineage>
</organism>
<dbReference type="AlphaFoldDB" id="A0A2W2DYL9"/>
<accession>A0A2W2DYL9</accession>
<feature type="domain" description="AraC effector-binding" evidence="1">
    <location>
        <begin position="7"/>
        <end position="167"/>
    </location>
</feature>
<dbReference type="SMART" id="SM00871">
    <property type="entry name" value="AraC_E_bind"/>
    <property type="match status" value="1"/>
</dbReference>
<dbReference type="Gene3D" id="3.20.80.10">
    <property type="entry name" value="Regulatory factor, effector binding domain"/>
    <property type="match status" value="1"/>
</dbReference>
<name>A0A2W2DYL9_9ACTN</name>
<proteinExistence type="predicted"/>
<keyword evidence="3" id="KW-1185">Reference proteome</keyword>
<dbReference type="InterPro" id="IPR010499">
    <property type="entry name" value="AraC_E-bd"/>
</dbReference>
<evidence type="ECO:0000313" key="3">
    <source>
        <dbReference type="Proteomes" id="UP000249304"/>
    </source>
</evidence>
<evidence type="ECO:0000259" key="1">
    <source>
        <dbReference type="SMART" id="SM00871"/>
    </source>
</evidence>
<dbReference type="Proteomes" id="UP000249304">
    <property type="component" value="Unassembled WGS sequence"/>
</dbReference>
<dbReference type="OrthoDB" id="64208at2"/>
<comment type="caution">
    <text evidence="2">The sequence shown here is derived from an EMBL/GenBank/DDBJ whole genome shotgun (WGS) entry which is preliminary data.</text>
</comment>
<reference evidence="2 3" key="1">
    <citation type="submission" date="2018-01" db="EMBL/GenBank/DDBJ databases">
        <title>Draft genome sequence of Nonomuraea sp. KC333.</title>
        <authorList>
            <person name="Sahin N."/>
            <person name="Saygin H."/>
            <person name="Ay H."/>
        </authorList>
    </citation>
    <scope>NUCLEOTIDE SEQUENCE [LARGE SCALE GENOMIC DNA]</scope>
    <source>
        <strain evidence="2 3">KC333</strain>
    </source>
</reference>
<dbReference type="SUPFAM" id="SSF55136">
    <property type="entry name" value="Probable bacterial effector-binding domain"/>
    <property type="match status" value="1"/>
</dbReference>
<dbReference type="InterPro" id="IPR011256">
    <property type="entry name" value="Reg_factor_effector_dom_sf"/>
</dbReference>
<dbReference type="EMBL" id="POUD01000112">
    <property type="protein sequence ID" value="PZG15131.1"/>
    <property type="molecule type" value="Genomic_DNA"/>
</dbReference>